<comment type="catalytic activity">
    <reaction evidence="14">
        <text>N-octadecanoyl ethanolamine + H2O = octadecanoate + ethanolamine</text>
        <dbReference type="Rhea" id="RHEA:63124"/>
        <dbReference type="ChEBI" id="CHEBI:15377"/>
        <dbReference type="ChEBI" id="CHEBI:25629"/>
        <dbReference type="ChEBI" id="CHEBI:57603"/>
        <dbReference type="ChEBI" id="CHEBI:85299"/>
    </reaction>
    <physiologicalReaction direction="left-to-right" evidence="14">
        <dbReference type="Rhea" id="RHEA:63125"/>
    </physiologicalReaction>
</comment>
<evidence type="ECO:0000256" key="9">
    <source>
        <dbReference type="ARBA" id="ARBA00048052"/>
    </source>
</evidence>
<dbReference type="PANTHER" id="PTHR45847">
    <property type="entry name" value="FATTY ACID AMIDE HYDROLASE"/>
    <property type="match status" value="1"/>
</dbReference>
<dbReference type="AlphaFoldDB" id="A0A8S1EZA3"/>
<evidence type="ECO:0000256" key="5">
    <source>
        <dbReference type="ARBA" id="ARBA00022801"/>
    </source>
</evidence>
<dbReference type="GO" id="GO:0017064">
    <property type="term" value="F:fatty acid amide hydrolase activity"/>
    <property type="evidence" value="ECO:0007669"/>
    <property type="project" value="UniProtKB-EC"/>
</dbReference>
<dbReference type="Proteomes" id="UP000494206">
    <property type="component" value="Unassembled WGS sequence"/>
</dbReference>
<evidence type="ECO:0000256" key="4">
    <source>
        <dbReference type="ARBA" id="ARBA00022553"/>
    </source>
</evidence>
<evidence type="ECO:0000313" key="21">
    <source>
        <dbReference type="EMBL" id="CAB3405900.1"/>
    </source>
</evidence>
<feature type="active site" description="Charge relay system" evidence="18">
    <location>
        <position position="215"/>
    </location>
</feature>
<comment type="caution">
    <text evidence="21">The sequence shown here is derived from an EMBL/GenBank/DDBJ whole genome shotgun (WGS) entry which is preliminary data.</text>
</comment>
<feature type="active site" description="Charge relay system" evidence="18">
    <location>
        <position position="140"/>
    </location>
</feature>
<comment type="catalytic activity">
    <reaction evidence="16">
        <text>N-(5Z,8Z,11Z,14Z)-eicosatetraenoyl-glycine + H2O = (5Z,8Z,11Z,14Z)-eicosatetraenoate + glycine</text>
        <dbReference type="Rhea" id="RHEA:64108"/>
        <dbReference type="ChEBI" id="CHEBI:15377"/>
        <dbReference type="ChEBI" id="CHEBI:32395"/>
        <dbReference type="ChEBI" id="CHEBI:57305"/>
        <dbReference type="ChEBI" id="CHEBI:59002"/>
    </reaction>
    <physiologicalReaction direction="left-to-right" evidence="16">
        <dbReference type="Rhea" id="RHEA:64109"/>
    </physiologicalReaction>
</comment>
<feature type="domain" description="Amidase" evidence="20">
    <location>
        <begin position="85"/>
        <end position="559"/>
    </location>
</feature>
<keyword evidence="22" id="KW-1185">Reference proteome</keyword>
<evidence type="ECO:0000256" key="11">
    <source>
        <dbReference type="ARBA" id="ARBA00050294"/>
    </source>
</evidence>
<keyword evidence="7" id="KW-0443">Lipid metabolism</keyword>
<comment type="catalytic activity">
    <reaction evidence="15">
        <text>N-docosanoyl-ethanolamine + H2O = docosanoate + ethanolamine</text>
        <dbReference type="Rhea" id="RHEA:63128"/>
        <dbReference type="ChEBI" id="CHEBI:15377"/>
        <dbReference type="ChEBI" id="CHEBI:23858"/>
        <dbReference type="ChEBI" id="CHEBI:57603"/>
        <dbReference type="ChEBI" id="CHEBI:146186"/>
    </reaction>
    <physiologicalReaction direction="left-to-right" evidence="15">
        <dbReference type="Rhea" id="RHEA:63129"/>
    </physiologicalReaction>
</comment>
<evidence type="ECO:0000256" key="14">
    <source>
        <dbReference type="ARBA" id="ARBA00051454"/>
    </source>
</evidence>
<evidence type="ECO:0000256" key="1">
    <source>
        <dbReference type="ARBA" id="ARBA00000208"/>
    </source>
</evidence>
<dbReference type="GO" id="GO:0004040">
    <property type="term" value="F:amidase activity"/>
    <property type="evidence" value="ECO:0007669"/>
    <property type="project" value="TreeGrafter"/>
</dbReference>
<comment type="catalytic activity">
    <reaction evidence="12">
        <text>N-(15Z-tetracosenoyl)-ethanolamine + H2O = (15Z)-tetracosenoate + ethanolamine</text>
        <dbReference type="Rhea" id="RHEA:63144"/>
        <dbReference type="ChEBI" id="CHEBI:15377"/>
        <dbReference type="ChEBI" id="CHEBI:32392"/>
        <dbReference type="ChEBI" id="CHEBI:57603"/>
        <dbReference type="ChEBI" id="CHEBI:146187"/>
    </reaction>
    <physiologicalReaction direction="left-to-right" evidence="12">
        <dbReference type="Rhea" id="RHEA:63145"/>
    </physiologicalReaction>
</comment>
<sequence>MIISILVISVSLLGVYWYSLWTKRQKRQAELLKIVDKKRAEREESIKFAKKSSSALDIDRRNYIAKLSYHELKAELQIGTVTCVEAVRTYYHKALIATEKTNAVCMFIEEAEHWAKNLDEKAKDPNYKKPALFGIPISLKECVPIKDYDQTRGFVQDTFRPTLEDSVMVAQIKSLGAIPFCQTNVPQSLLSYNCSNPVYGTTNHPMDKNRTSGGSSGGESALISADGSLIGIGGDVGGSIRIPCAFTGTAGIKPSHLRFSHRGVCGSVPGRPLINSNDGPMGKDIATSVDFLRSVWSDNYISEQDPYVPPVLWNEQEFTSTRPLRIGYYIDDGWFTPTPACQRAVLEAKALLEEKGHTLVPFRPPRVPEVMIMFIRAVCVDAGKFLSRKLMNDVIDPLLYTQVILWMIPVSVQRILSYAGKVLFPRLGQMMNALTLSTVELRETYADIESYRNEFAKLMMEKKLDALLCPTTVTPAPPHVVPSKLFAATSYTGIFNLLDYAAGSVPVTRVTKEDDTKLEEEYEASDPWYKIAKNASKGTVGFPIGVQVATPPYKEEMCLRILYEIEQKVVELSK</sequence>
<dbReference type="FunFam" id="3.90.1300.10:FF:000001">
    <property type="entry name" value="Fatty-acid amide hydrolase 1"/>
    <property type="match status" value="1"/>
</dbReference>
<organism evidence="21 22">
    <name type="scientific">Caenorhabditis bovis</name>
    <dbReference type="NCBI Taxonomy" id="2654633"/>
    <lineage>
        <taxon>Eukaryota</taxon>
        <taxon>Metazoa</taxon>
        <taxon>Ecdysozoa</taxon>
        <taxon>Nematoda</taxon>
        <taxon>Chromadorea</taxon>
        <taxon>Rhabditida</taxon>
        <taxon>Rhabditina</taxon>
        <taxon>Rhabditomorpha</taxon>
        <taxon>Rhabditoidea</taxon>
        <taxon>Rhabditidae</taxon>
        <taxon>Peloderinae</taxon>
        <taxon>Caenorhabditis</taxon>
    </lineage>
</organism>
<feature type="binding site" evidence="19">
    <location>
        <begin position="236"/>
        <end position="239"/>
    </location>
    <ligand>
        <name>substrate</name>
    </ligand>
</feature>
<dbReference type="InterPro" id="IPR020556">
    <property type="entry name" value="Amidase_CS"/>
</dbReference>
<evidence type="ECO:0000256" key="6">
    <source>
        <dbReference type="ARBA" id="ARBA00022963"/>
    </source>
</evidence>
<evidence type="ECO:0000256" key="12">
    <source>
        <dbReference type="ARBA" id="ARBA00050992"/>
    </source>
</evidence>
<dbReference type="EC" id="3.5.1.99" evidence="3"/>
<keyword evidence="4" id="KW-0597">Phosphoprotein</keyword>
<accession>A0A8S1EZA3</accession>
<evidence type="ECO:0000259" key="20">
    <source>
        <dbReference type="Pfam" id="PF01425"/>
    </source>
</evidence>
<evidence type="ECO:0000313" key="22">
    <source>
        <dbReference type="Proteomes" id="UP000494206"/>
    </source>
</evidence>
<name>A0A8S1EZA3_9PELO</name>
<comment type="catalytic activity">
    <reaction evidence="8">
        <text>(9Z)-octadecenoate + glycine = N-(9Z-octadecenoyl)glycine + H2O</text>
        <dbReference type="Rhea" id="RHEA:51316"/>
        <dbReference type="ChEBI" id="CHEBI:15377"/>
        <dbReference type="ChEBI" id="CHEBI:30823"/>
        <dbReference type="ChEBI" id="CHEBI:57305"/>
        <dbReference type="ChEBI" id="CHEBI:133992"/>
    </reaction>
    <physiologicalReaction direction="right-to-left" evidence="8">
        <dbReference type="Rhea" id="RHEA:51318"/>
    </physiologicalReaction>
</comment>
<evidence type="ECO:0000256" key="13">
    <source>
        <dbReference type="ARBA" id="ARBA00051346"/>
    </source>
</evidence>
<comment type="catalytic activity">
    <reaction evidence="1">
        <text>(9Z)-octadecenamide + H2O = (9Z)-octadecenoate + NH4(+)</text>
        <dbReference type="Rhea" id="RHEA:26506"/>
        <dbReference type="ChEBI" id="CHEBI:15377"/>
        <dbReference type="ChEBI" id="CHEBI:28938"/>
        <dbReference type="ChEBI" id="CHEBI:30823"/>
        <dbReference type="ChEBI" id="CHEBI:116314"/>
        <dbReference type="EC" id="3.5.1.99"/>
    </reaction>
    <physiologicalReaction direction="left-to-right" evidence="1">
        <dbReference type="Rhea" id="RHEA:26507"/>
    </physiologicalReaction>
</comment>
<dbReference type="Pfam" id="PF01425">
    <property type="entry name" value="Amidase"/>
    <property type="match status" value="1"/>
</dbReference>
<keyword evidence="5" id="KW-0378">Hydrolase</keyword>
<evidence type="ECO:0000256" key="8">
    <source>
        <dbReference type="ARBA" id="ARBA00047450"/>
    </source>
</evidence>
<dbReference type="InterPro" id="IPR036928">
    <property type="entry name" value="AS_sf"/>
</dbReference>
<comment type="catalytic activity">
    <reaction evidence="13">
        <text>N-(9Z-hexadecenoyl) ethanolamine + H2O = (9Z)-hexadecenoate + ethanolamine</text>
        <dbReference type="Rhea" id="RHEA:35563"/>
        <dbReference type="ChEBI" id="CHEBI:15377"/>
        <dbReference type="ChEBI" id="CHEBI:32372"/>
        <dbReference type="ChEBI" id="CHEBI:57603"/>
        <dbReference type="ChEBI" id="CHEBI:71465"/>
    </reaction>
    <physiologicalReaction direction="left-to-right" evidence="13">
        <dbReference type="Rhea" id="RHEA:35564"/>
    </physiologicalReaction>
</comment>
<evidence type="ECO:0000256" key="3">
    <source>
        <dbReference type="ARBA" id="ARBA00012112"/>
    </source>
</evidence>
<dbReference type="PIRSF" id="PIRSF001221">
    <property type="entry name" value="Amidase_fungi"/>
    <property type="match status" value="1"/>
</dbReference>
<evidence type="ECO:0000256" key="10">
    <source>
        <dbReference type="ARBA" id="ARBA00048606"/>
    </source>
</evidence>
<evidence type="ECO:0000256" key="2">
    <source>
        <dbReference type="ARBA" id="ARBA00009199"/>
    </source>
</evidence>
<reference evidence="21 22" key="1">
    <citation type="submission" date="2020-04" db="EMBL/GenBank/DDBJ databases">
        <authorList>
            <person name="Laetsch R D."/>
            <person name="Stevens L."/>
            <person name="Kumar S."/>
            <person name="Blaxter L. M."/>
        </authorList>
    </citation>
    <scope>NUCLEOTIDE SEQUENCE [LARGE SCALE GENOMIC DNA]</scope>
</reference>
<dbReference type="GO" id="GO:0009062">
    <property type="term" value="P:fatty acid catabolic process"/>
    <property type="evidence" value="ECO:0007669"/>
    <property type="project" value="TreeGrafter"/>
</dbReference>
<evidence type="ECO:0000256" key="7">
    <source>
        <dbReference type="ARBA" id="ARBA00023098"/>
    </source>
</evidence>
<feature type="binding site" evidence="19">
    <location>
        <position position="215"/>
    </location>
    <ligand>
        <name>substrate</name>
    </ligand>
</feature>
<gene>
    <name evidence="21" type="ORF">CBOVIS_LOCUS8042</name>
</gene>
<comment type="catalytic activity">
    <reaction evidence="10">
        <text>N-(5Z,8Z,11Z,14Z-eicosatetraenoyl)-ethanolamine + H2O = ethanolamine + (5Z,8Z,11Z,14Z)-eicosatetraenoate</text>
        <dbReference type="Rhea" id="RHEA:26136"/>
        <dbReference type="ChEBI" id="CHEBI:2700"/>
        <dbReference type="ChEBI" id="CHEBI:15377"/>
        <dbReference type="ChEBI" id="CHEBI:32395"/>
        <dbReference type="ChEBI" id="CHEBI:57603"/>
        <dbReference type="EC" id="3.5.1.99"/>
    </reaction>
    <physiologicalReaction direction="left-to-right" evidence="10">
        <dbReference type="Rhea" id="RHEA:26137"/>
    </physiologicalReaction>
</comment>
<dbReference type="PROSITE" id="PS00571">
    <property type="entry name" value="AMIDASES"/>
    <property type="match status" value="1"/>
</dbReference>
<comment type="similarity">
    <text evidence="2">Belongs to the amidase family.</text>
</comment>
<comment type="catalytic activity">
    <reaction evidence="11">
        <text>N-(5Z,8Z,11Z,14Z-eicosatetraenoyl)-L-serine + H2O = (5Z,8Z,11Z,14Z)-eicosatetraenoate + L-serine</text>
        <dbReference type="Rhea" id="RHEA:64116"/>
        <dbReference type="ChEBI" id="CHEBI:15377"/>
        <dbReference type="ChEBI" id="CHEBI:32395"/>
        <dbReference type="ChEBI" id="CHEBI:33384"/>
        <dbReference type="ChEBI" id="CHEBI:149697"/>
    </reaction>
    <physiologicalReaction direction="left-to-right" evidence="11">
        <dbReference type="Rhea" id="RHEA:64117"/>
    </physiologicalReaction>
</comment>
<feature type="binding site" evidence="19">
    <location>
        <position position="189"/>
    </location>
    <ligand>
        <name>substrate</name>
    </ligand>
</feature>
<protein>
    <recommendedName>
        <fullName evidence="3">fatty acid amide hydrolase</fullName>
        <ecNumber evidence="3">3.5.1.99</ecNumber>
    </recommendedName>
    <alternativeName>
        <fullName evidence="17">Anandamide amidohydrolase 1</fullName>
    </alternativeName>
</protein>
<dbReference type="PANTHER" id="PTHR45847:SF11">
    <property type="entry name" value="AMIDASE DOMAIN-CONTAINING PROTEIN"/>
    <property type="match status" value="1"/>
</dbReference>
<dbReference type="SUPFAM" id="SSF75304">
    <property type="entry name" value="Amidase signature (AS) enzymes"/>
    <property type="match status" value="1"/>
</dbReference>
<comment type="catalytic activity">
    <reaction evidence="9">
        <text>N-(9Z-octadecenoyl) ethanolamine + H2O = ethanolamine + (9Z)-octadecenoate</text>
        <dbReference type="Rhea" id="RHEA:45060"/>
        <dbReference type="ChEBI" id="CHEBI:15377"/>
        <dbReference type="ChEBI" id="CHEBI:30823"/>
        <dbReference type="ChEBI" id="CHEBI:57603"/>
        <dbReference type="ChEBI" id="CHEBI:71466"/>
    </reaction>
    <physiologicalReaction direction="left-to-right" evidence="9">
        <dbReference type="Rhea" id="RHEA:45061"/>
    </physiologicalReaction>
</comment>
<dbReference type="InterPro" id="IPR052096">
    <property type="entry name" value="Endocannabinoid_amidase"/>
</dbReference>
<evidence type="ECO:0000256" key="15">
    <source>
        <dbReference type="ARBA" id="ARBA00052458"/>
    </source>
</evidence>
<dbReference type="Gene3D" id="3.90.1300.10">
    <property type="entry name" value="Amidase signature (AS) domain"/>
    <property type="match status" value="1"/>
</dbReference>
<dbReference type="EMBL" id="CADEPM010000005">
    <property type="protein sequence ID" value="CAB3405900.1"/>
    <property type="molecule type" value="Genomic_DNA"/>
</dbReference>
<evidence type="ECO:0000256" key="17">
    <source>
        <dbReference type="ARBA" id="ARBA00077216"/>
    </source>
</evidence>
<evidence type="ECO:0000256" key="16">
    <source>
        <dbReference type="ARBA" id="ARBA00052709"/>
    </source>
</evidence>
<keyword evidence="6" id="KW-0442">Lipid degradation</keyword>
<proteinExistence type="inferred from homology"/>
<evidence type="ECO:0000256" key="18">
    <source>
        <dbReference type="PIRSR" id="PIRSR001221-1"/>
    </source>
</evidence>
<dbReference type="InterPro" id="IPR023631">
    <property type="entry name" value="Amidase_dom"/>
</dbReference>
<dbReference type="OrthoDB" id="6428749at2759"/>
<evidence type="ECO:0000256" key="19">
    <source>
        <dbReference type="PIRSR" id="PIRSR001221-2"/>
    </source>
</evidence>
<feature type="active site" description="Acyl-ester intermediate" evidence="18">
    <location>
        <position position="239"/>
    </location>
</feature>